<proteinExistence type="predicted"/>
<feature type="compositionally biased region" description="Polar residues" evidence="1">
    <location>
        <begin position="373"/>
        <end position="384"/>
    </location>
</feature>
<protein>
    <submittedName>
        <fullName evidence="2">Uncharacterized protein</fullName>
    </submittedName>
</protein>
<feature type="region of interest" description="Disordered" evidence="1">
    <location>
        <begin position="150"/>
        <end position="262"/>
    </location>
</feature>
<reference evidence="2 3" key="1">
    <citation type="submission" date="2018-07" db="EMBL/GenBank/DDBJ databases">
        <title>The complete nuclear genome of the prasinophyte Chloropicon primus (CCMP1205).</title>
        <authorList>
            <person name="Pombert J.-F."/>
            <person name="Otis C."/>
            <person name="Turmel M."/>
            <person name="Lemieux C."/>
        </authorList>
    </citation>
    <scope>NUCLEOTIDE SEQUENCE [LARGE SCALE GENOMIC DNA]</scope>
    <source>
        <strain evidence="2 3">CCMP1205</strain>
    </source>
</reference>
<gene>
    <name evidence="2" type="ORF">A3770_17p80000</name>
</gene>
<accession>A0A5B8N0F0</accession>
<feature type="compositionally biased region" description="Basic and acidic residues" evidence="1">
    <location>
        <begin position="108"/>
        <end position="118"/>
    </location>
</feature>
<keyword evidence="3" id="KW-1185">Reference proteome</keyword>
<organism evidence="2 3">
    <name type="scientific">Chloropicon primus</name>
    <dbReference type="NCBI Taxonomy" id="1764295"/>
    <lineage>
        <taxon>Eukaryota</taxon>
        <taxon>Viridiplantae</taxon>
        <taxon>Chlorophyta</taxon>
        <taxon>Chloropicophyceae</taxon>
        <taxon>Chloropicales</taxon>
        <taxon>Chloropicaceae</taxon>
        <taxon>Chloropicon</taxon>
    </lineage>
</organism>
<evidence type="ECO:0000313" key="2">
    <source>
        <dbReference type="EMBL" id="QDZ25482.1"/>
    </source>
</evidence>
<dbReference type="EMBL" id="CP031050">
    <property type="protein sequence ID" value="QDZ25482.1"/>
    <property type="molecule type" value="Genomic_DNA"/>
</dbReference>
<sequence>MSQHSGQLGSWMEGFGDRFNDVAPARNRNHGREVSLGRLSDTLAGFNGGENGDHGVFEPPAGGFGALLGKDNVPGSVNVGGGGIPLAVGRSRPSGAGRSSGFLRRAKRNAESENEQQHSVRQHHPHYRGINSVVSGRPAVPAYHHERTVYNGEPSHSGFGTGDGFPPERTRSSTFGVRRRFLSTNTTPAGSEADLGGMSENVTMMDDDKEPGLSRQSQQSSKGKRKCTRREPLAKDKPMNVQPEASTSYGVAREKASGSGGALEKKWDKFQARLCKLFHPDITKGSFGEFLKLDWIEKNQEEEEEEEEEFNWPDAEDVCRVSHDAVEEYGALEKLLVDEGATNNMDDRSMVKLVDVLTDMNESLHRSNKGSKVMSSPSQSAAQNKQNLLVKASDVLADMRKQLGVRKNVRSRSMKREHKVKFSRKGSRGRVAKLLSESLPPSKANHLVTMHEDALPSMSDNPQVLLDWLTGLGHKGNKYDLLRLLMDKQIGPRIIVDALMDEG</sequence>
<feature type="compositionally biased region" description="Basic and acidic residues" evidence="1">
    <location>
        <begin position="229"/>
        <end position="238"/>
    </location>
</feature>
<feature type="region of interest" description="Disordered" evidence="1">
    <location>
        <begin position="89"/>
        <end position="129"/>
    </location>
</feature>
<evidence type="ECO:0000313" key="3">
    <source>
        <dbReference type="Proteomes" id="UP000316726"/>
    </source>
</evidence>
<dbReference type="Proteomes" id="UP000316726">
    <property type="component" value="Chromosome 17"/>
</dbReference>
<name>A0A5B8N0F0_9CHLO</name>
<feature type="region of interest" description="Disordered" evidence="1">
    <location>
        <begin position="365"/>
        <end position="384"/>
    </location>
</feature>
<feature type="compositionally biased region" description="Low complexity" evidence="1">
    <location>
        <begin position="89"/>
        <end position="101"/>
    </location>
</feature>
<dbReference type="AlphaFoldDB" id="A0A5B8N0F0"/>
<evidence type="ECO:0000256" key="1">
    <source>
        <dbReference type="SAM" id="MobiDB-lite"/>
    </source>
</evidence>